<evidence type="ECO:0000313" key="2">
    <source>
        <dbReference type="EMBL" id="PTD12028.1"/>
    </source>
</evidence>
<proteinExistence type="predicted"/>
<sequence>MVWDKLRDGVPTKYAYSKARHYLPPPIRVGIKDICKYMLLQYDNSIIRGETVIRTSEKHKCVLEQLKKDVSLSTRVEAREGIWDDIAFVGYVAYQIRLAHRELQDGISPEEAENWRNLEVLQPSWVLKSAQDPDVEYLPESVIVNALDPLLLPALTDTPPYVPERMDFLQQKQAEFEPVSNSENRLGPRSKTGPEGTTEPFDVGDGRGISLSTRAFSMIETEEETLGVEQTVSASGICDRCGVYHNDLPTHASQCYGRCLECNKDAQACIRGAEDPIQCIPCLAKGSKCSGVSQESNADPDETKAICPRCWVSFVLSNMANHVSSCKGRCGSCIKADLPCVRLPHDKQQCYNC</sequence>
<accession>A0A2T4H885</accession>
<feature type="region of interest" description="Disordered" evidence="1">
    <location>
        <begin position="177"/>
        <end position="206"/>
    </location>
</feature>
<name>A0A2T4H885_FUSCU</name>
<gene>
    <name evidence="2" type="ORF">FCULG_00004151</name>
</gene>
<dbReference type="AlphaFoldDB" id="A0A2T4H885"/>
<dbReference type="OrthoDB" id="5103128at2759"/>
<dbReference type="EMBL" id="PVEM01000001">
    <property type="protein sequence ID" value="PTD12028.1"/>
    <property type="molecule type" value="Genomic_DNA"/>
</dbReference>
<keyword evidence="3" id="KW-1185">Reference proteome</keyword>
<dbReference type="Proteomes" id="UP000241587">
    <property type="component" value="Unassembled WGS sequence"/>
</dbReference>
<evidence type="ECO:0000313" key="3">
    <source>
        <dbReference type="Proteomes" id="UP000241587"/>
    </source>
</evidence>
<organism evidence="2 3">
    <name type="scientific">Fusarium culmorum</name>
    <dbReference type="NCBI Taxonomy" id="5516"/>
    <lineage>
        <taxon>Eukaryota</taxon>
        <taxon>Fungi</taxon>
        <taxon>Dikarya</taxon>
        <taxon>Ascomycota</taxon>
        <taxon>Pezizomycotina</taxon>
        <taxon>Sordariomycetes</taxon>
        <taxon>Hypocreomycetidae</taxon>
        <taxon>Hypocreales</taxon>
        <taxon>Nectriaceae</taxon>
        <taxon>Fusarium</taxon>
    </lineage>
</organism>
<comment type="caution">
    <text evidence="2">The sequence shown here is derived from an EMBL/GenBank/DDBJ whole genome shotgun (WGS) entry which is preliminary data.</text>
</comment>
<reference evidence="2 3" key="1">
    <citation type="submission" date="2018-02" db="EMBL/GenBank/DDBJ databases">
        <title>Fusarium culmorum secondary metabolites in fungal-bacterial-plant interactions.</title>
        <authorList>
            <person name="Schmidt R."/>
        </authorList>
    </citation>
    <scope>NUCLEOTIDE SEQUENCE [LARGE SCALE GENOMIC DNA]</scope>
    <source>
        <strain evidence="2 3">PV</strain>
    </source>
</reference>
<protein>
    <submittedName>
        <fullName evidence="2">Uncharacterized protein</fullName>
    </submittedName>
</protein>
<evidence type="ECO:0000256" key="1">
    <source>
        <dbReference type="SAM" id="MobiDB-lite"/>
    </source>
</evidence>